<reference evidence="2" key="1">
    <citation type="submission" date="2020-07" db="EMBL/GenBank/DDBJ databases">
        <title>Genome sequence and genetic diversity analysis of an under-domesticated orphan crop, white fonio (Digitaria exilis).</title>
        <authorList>
            <person name="Bennetzen J.L."/>
            <person name="Chen S."/>
            <person name="Ma X."/>
            <person name="Wang X."/>
            <person name="Yssel A.E.J."/>
            <person name="Chaluvadi S.R."/>
            <person name="Johnson M."/>
            <person name="Gangashetty P."/>
            <person name="Hamidou F."/>
            <person name="Sanogo M.D."/>
            <person name="Zwaenepoel A."/>
            <person name="Wallace J."/>
            <person name="Van De Peer Y."/>
            <person name="Van Deynze A."/>
        </authorList>
    </citation>
    <scope>NUCLEOTIDE SEQUENCE</scope>
    <source>
        <tissue evidence="2">Leaves</tissue>
    </source>
</reference>
<feature type="region of interest" description="Disordered" evidence="1">
    <location>
        <begin position="202"/>
        <end position="230"/>
    </location>
</feature>
<dbReference type="EMBL" id="JACEFO010000216">
    <property type="protein sequence ID" value="KAF8776288.1"/>
    <property type="molecule type" value="Genomic_DNA"/>
</dbReference>
<accession>A0A835KSY6</accession>
<sequence>MTPTSSLTRWVAVARSKKFRETWPGAGSSDSPSSDQEFKMVADGQGLSTAEESIESPEAAAAHVPRRSRHRPTPPRHVYPHGTGAHEQAHAPHDGGRLRNGRHRPRCIVCDTRGTACLQLPAAVQRRSVQTEVSHADRKSWHVAMSWPTRSGVPDGKGWMGGGRRRRLGPIAVEERRMTRRGREGSRWDVPWGMMSHVIRGIIPSDAEQREGTRGGGDAERREGARHHGRLHLTSAEGRKVAQAESAWWAGDERAVEGHQADRAEGRGVASQRSQWKAQAAAATYCVFISEPTLAGHCRTTGLASTSSCDNLMASAQPQSTSAQHFRDEAAHAEAYGGGMCAADDGGWRDPARPRASAMQSTDGPEEAKATGEKPRLPRPRHHRPVAAAFPVKPLPSPPPPLAPPQPYADIHASHLATTLVVKPKNIVVCPPLKTPVHRQSRETAFLPVMRTTIGHPAIGLEACSWHSGDRQPPTAPDDCTPCYPRPYCPVVLLQAIFMLAAMGQRSSTRRLRRTPALLLLAKPRPSYSSARRAVFGYRYHPLPAIALSDSLFLMNPRPSCLPPILPSHVVALQKRIGARRLGPPVGSGAKMDQRWRTSLAMLVSTPAVGCGCLVMDHHTDDASTTPVDLPPRYVLKFIHAERPADGG</sequence>
<evidence type="ECO:0000313" key="3">
    <source>
        <dbReference type="Proteomes" id="UP000636709"/>
    </source>
</evidence>
<feature type="region of interest" description="Disordered" evidence="1">
    <location>
        <begin position="16"/>
        <end position="102"/>
    </location>
</feature>
<protein>
    <submittedName>
        <fullName evidence="2">Uncharacterized protein</fullName>
    </submittedName>
</protein>
<feature type="compositionally biased region" description="Basic and acidic residues" evidence="1">
    <location>
        <begin position="366"/>
        <end position="376"/>
    </location>
</feature>
<gene>
    <name evidence="2" type="ORF">HU200_003694</name>
</gene>
<dbReference type="Proteomes" id="UP000636709">
    <property type="component" value="Unassembled WGS sequence"/>
</dbReference>
<feature type="compositionally biased region" description="Basic and acidic residues" evidence="1">
    <location>
        <begin position="207"/>
        <end position="223"/>
    </location>
</feature>
<keyword evidence="3" id="KW-1185">Reference proteome</keyword>
<evidence type="ECO:0000256" key="1">
    <source>
        <dbReference type="SAM" id="MobiDB-lite"/>
    </source>
</evidence>
<proteinExistence type="predicted"/>
<feature type="compositionally biased region" description="Basic residues" evidence="1">
    <location>
        <begin position="64"/>
        <end position="74"/>
    </location>
</feature>
<feature type="compositionally biased region" description="Low complexity" evidence="1">
    <location>
        <begin position="48"/>
        <end position="63"/>
    </location>
</feature>
<name>A0A835KSY6_9POAL</name>
<feature type="compositionally biased region" description="Basic and acidic residues" evidence="1">
    <location>
        <begin position="87"/>
        <end position="97"/>
    </location>
</feature>
<evidence type="ECO:0000313" key="2">
    <source>
        <dbReference type="EMBL" id="KAF8776288.1"/>
    </source>
</evidence>
<dbReference type="AlphaFoldDB" id="A0A835KSY6"/>
<feature type="compositionally biased region" description="Low complexity" evidence="1">
    <location>
        <begin position="24"/>
        <end position="35"/>
    </location>
</feature>
<feature type="region of interest" description="Disordered" evidence="1">
    <location>
        <begin position="345"/>
        <end position="382"/>
    </location>
</feature>
<comment type="caution">
    <text evidence="2">The sequence shown here is derived from an EMBL/GenBank/DDBJ whole genome shotgun (WGS) entry which is preliminary data.</text>
</comment>
<organism evidence="2 3">
    <name type="scientific">Digitaria exilis</name>
    <dbReference type="NCBI Taxonomy" id="1010633"/>
    <lineage>
        <taxon>Eukaryota</taxon>
        <taxon>Viridiplantae</taxon>
        <taxon>Streptophyta</taxon>
        <taxon>Embryophyta</taxon>
        <taxon>Tracheophyta</taxon>
        <taxon>Spermatophyta</taxon>
        <taxon>Magnoliopsida</taxon>
        <taxon>Liliopsida</taxon>
        <taxon>Poales</taxon>
        <taxon>Poaceae</taxon>
        <taxon>PACMAD clade</taxon>
        <taxon>Panicoideae</taxon>
        <taxon>Panicodae</taxon>
        <taxon>Paniceae</taxon>
        <taxon>Anthephorinae</taxon>
        <taxon>Digitaria</taxon>
    </lineage>
</organism>